<dbReference type="Proteomes" id="UP000001940">
    <property type="component" value="Chromosome V"/>
</dbReference>
<dbReference type="AlphaFoldDB" id="C4IWZ6"/>
<dbReference type="RefSeq" id="NP_001256081.1">
    <property type="nucleotide sequence ID" value="NM_001269152.2"/>
</dbReference>
<keyword evidence="3" id="KW-1185">Reference proteome</keyword>
<gene>
    <name evidence="2 4" type="ORF">C13A2.7</name>
    <name evidence="2" type="ORF">CELE_C13A2.7</name>
</gene>
<dbReference type="Pfam" id="PF03269">
    <property type="entry name" value="DUF268"/>
    <property type="match status" value="1"/>
</dbReference>
<dbReference type="KEGG" id="cel:CELE_C13A2.7"/>
<sequence length="383" mass="43638">MHLRSFRIFSNKLWNILIYCATIVFIFIVIAKIIKASTFLLTDGYTTEEIPVEEETTTEASYDLSTYNTKTRKGLVTLEELNEKVFNPLGFEIIYPSFPIPTLRMTKLMEPTCATVFSEYLETTESAFSMPDEVSNDVPQLHKNDFLMSGYAAFKQAFPNGDEKSDCPKNWDRISELMELGKEELIKISDKEDTESMFSALHLYPVKRMSGLVVGSVIPWLEVMALQHGAASILTVESNELDIEEEYRDRLSSIDPLEFSKKSGMYTESFDFAATFAFVERSGLGLNREPMNPIGDLREIMKIKCVLKRGGLLYLGIPYGIDSVKFHSHRTYGSLRLAMMFSGFEWVATFSGRSPKRVQLKAQQKQSTNLFGTARYTFVLRKI</sequence>
<dbReference type="GO" id="GO:0032259">
    <property type="term" value="P:methylation"/>
    <property type="evidence" value="ECO:0007669"/>
    <property type="project" value="UniProtKB-KW"/>
</dbReference>
<evidence type="ECO:0000256" key="1">
    <source>
        <dbReference type="SAM" id="Phobius"/>
    </source>
</evidence>
<keyword evidence="2" id="KW-0489">Methyltransferase</keyword>
<dbReference type="GeneID" id="182555"/>
<dbReference type="OrthoDB" id="428346at2759"/>
<dbReference type="EMBL" id="BX284605">
    <property type="protein sequence ID" value="CCD63106.1"/>
    <property type="molecule type" value="Genomic_DNA"/>
</dbReference>
<dbReference type="CTD" id="182555"/>
<accession>C4IWZ6</accession>
<dbReference type="PaxDb" id="6239-C13A2.7b"/>
<keyword evidence="1" id="KW-0812">Transmembrane</keyword>
<keyword evidence="1" id="KW-1133">Transmembrane helix</keyword>
<reference evidence="2 3" key="1">
    <citation type="journal article" date="1998" name="Science">
        <title>Genome sequence of the nematode C. elegans: a platform for investigating biology.</title>
        <authorList>
            <consortium name="The C. elegans sequencing consortium"/>
            <person name="Sulson J.E."/>
            <person name="Waterston R."/>
        </authorList>
    </citation>
    <scope>NUCLEOTIDE SEQUENCE [LARGE SCALE GENOMIC DNA]</scope>
    <source>
        <strain evidence="2 3">Bristol N2</strain>
    </source>
</reference>
<organism evidence="2 3">
    <name type="scientific">Caenorhabditis elegans</name>
    <dbReference type="NCBI Taxonomy" id="6239"/>
    <lineage>
        <taxon>Eukaryota</taxon>
        <taxon>Metazoa</taxon>
        <taxon>Ecdysozoa</taxon>
        <taxon>Nematoda</taxon>
        <taxon>Chromadorea</taxon>
        <taxon>Rhabditida</taxon>
        <taxon>Rhabditina</taxon>
        <taxon>Rhabditomorpha</taxon>
        <taxon>Rhabditoidea</taxon>
        <taxon>Rhabditidae</taxon>
        <taxon>Peloderinae</taxon>
        <taxon>Caenorhabditis</taxon>
    </lineage>
</organism>
<name>C4IWZ6_CAEEL</name>
<protein>
    <submittedName>
        <fullName evidence="2">Methyltransferase type 11 domain-containing protein</fullName>
    </submittedName>
</protein>
<dbReference type="GO" id="GO:0008168">
    <property type="term" value="F:methyltransferase activity"/>
    <property type="evidence" value="ECO:0007669"/>
    <property type="project" value="UniProtKB-KW"/>
</dbReference>
<dbReference type="eggNOG" id="ENOG502S13E">
    <property type="taxonomic scope" value="Eukaryota"/>
</dbReference>
<keyword evidence="1" id="KW-0472">Membrane</keyword>
<proteinExistence type="predicted"/>
<evidence type="ECO:0000313" key="2">
    <source>
        <dbReference type="EMBL" id="CCD63106.1"/>
    </source>
</evidence>
<dbReference type="WormBase" id="C13A2.7b">
    <property type="protein sequence ID" value="CE43776"/>
    <property type="gene ID" value="WBGene00015724"/>
</dbReference>
<dbReference type="AGR" id="WB:WBGene00015724"/>
<feature type="transmembrane region" description="Helical" evidence="1">
    <location>
        <begin position="12"/>
        <end position="34"/>
    </location>
</feature>
<dbReference type="HOGENOM" id="CLU_065866_0_0_1"/>
<evidence type="ECO:0000313" key="4">
    <source>
        <dbReference type="WormBase" id="C13A2.7b"/>
    </source>
</evidence>
<dbReference type="ExpressionAtlas" id="C4IWZ6">
    <property type="expression patterns" value="baseline"/>
</dbReference>
<dbReference type="FunCoup" id="C4IWZ6">
    <property type="interactions" value="5"/>
</dbReference>
<dbReference type="PhylomeDB" id="C4IWZ6"/>
<dbReference type="InParanoid" id="C4IWZ6"/>
<evidence type="ECO:0000313" key="3">
    <source>
        <dbReference type="Proteomes" id="UP000001940"/>
    </source>
</evidence>
<keyword evidence="2" id="KW-0808">Transferase</keyword>
<dbReference type="InterPro" id="IPR004951">
    <property type="entry name" value="DUF268_CAE_spp"/>
</dbReference>